<evidence type="ECO:0000313" key="13">
    <source>
        <dbReference type="Proteomes" id="UP001597459"/>
    </source>
</evidence>
<evidence type="ECO:0000313" key="12">
    <source>
        <dbReference type="EMBL" id="MFD2589554.1"/>
    </source>
</evidence>
<dbReference type="InterPro" id="IPR008754">
    <property type="entry name" value="Peptidase_M43"/>
</dbReference>
<keyword evidence="2" id="KW-0645">Protease</keyword>
<evidence type="ECO:0000256" key="8">
    <source>
        <dbReference type="ARBA" id="ARBA00023157"/>
    </source>
</evidence>
<reference evidence="13" key="1">
    <citation type="journal article" date="2019" name="Int. J. Syst. Evol. Microbiol.">
        <title>The Global Catalogue of Microorganisms (GCM) 10K type strain sequencing project: providing services to taxonomists for standard genome sequencing and annotation.</title>
        <authorList>
            <consortium name="The Broad Institute Genomics Platform"/>
            <consortium name="The Broad Institute Genome Sequencing Center for Infectious Disease"/>
            <person name="Wu L."/>
            <person name="Ma J."/>
        </authorList>
    </citation>
    <scope>NUCLEOTIDE SEQUENCE [LARGE SCALE GENOMIC DNA]</scope>
    <source>
        <strain evidence="13">KCTC 42423</strain>
    </source>
</reference>
<evidence type="ECO:0000256" key="2">
    <source>
        <dbReference type="ARBA" id="ARBA00022670"/>
    </source>
</evidence>
<evidence type="ECO:0000256" key="5">
    <source>
        <dbReference type="ARBA" id="ARBA00022801"/>
    </source>
</evidence>
<evidence type="ECO:0000256" key="6">
    <source>
        <dbReference type="ARBA" id="ARBA00022833"/>
    </source>
</evidence>
<dbReference type="SUPFAM" id="SSF55486">
    <property type="entry name" value="Metalloproteases ('zincins'), catalytic domain"/>
    <property type="match status" value="1"/>
</dbReference>
<dbReference type="InterPro" id="IPR026444">
    <property type="entry name" value="Secre_tail"/>
</dbReference>
<feature type="domain" description="Peptidase M43 pregnancy-associated plasma-A" evidence="9">
    <location>
        <begin position="165"/>
        <end position="314"/>
    </location>
</feature>
<evidence type="ECO:0000259" key="10">
    <source>
        <dbReference type="Pfam" id="PF18962"/>
    </source>
</evidence>
<dbReference type="PANTHER" id="PTHR47466">
    <property type="match status" value="1"/>
</dbReference>
<sequence length="1037" mass="113103">MKIRIAVLTVLVLYIPIICLGQQTSVDARKCKSSEVNAVAFSQNPAAQSEYDAFNKKTKGLVQEGIGLQKRGMTYTIPVVVHVYGKIQHGKTVDYNTIHGALEALNKDFNGLNDDFNSIDPVFDGRKSILNIRFALAKIDPNGGSTNGVIIHPEASGMGNYGSPIVAADGWDNYKYMNVYITGDLYGDGASNNSGVAWYPNTSMSDQNIARVVYNGQYLHGNTNKEFASVFTHEFGHWLNLIHTFEGGCNDPNGDYVSDTPTEDSNSGDKGCTIGASECGNLINYENYMGYDSASGCAKMFTIGQVNRMLAALEHPSRRPLWQPANLIATGVDLKGASLVASNNTVEEAVSNNGSLAEVYYDIEIQGGSFSLSSGALVEGTHFSSIAPQGITTSISVITNQKLRVRYSGKASKHTSLDNLKGNITLKDAIIYGGVSILNSAKVSFDFMFYDPFEVVYVDNPDYTANASTTWTYFVLQGAETNNYGTFFENNALKLETYTKALICLPGSLYPEPLVSGAMIDSKNNWVNGGAYPDLHVIRNANYTQWDGKTAYIGFQFELYSGKTNYGWFRVRVNADGTSYTLLDYAYSTEPFGGIKAGSKVRDVATPSCNDGIQNGDETGIDCGGSCSPCSTTPYCIAGNQGTNYISNVTFGEINNTSGNSTYSDFTAIAATIVQGEAERLIVTPYYSTPNWGANVVGGWIDWNQDGDFTDPGEEVLMKPRGAGIGLAEVIVPTTAKLGKTRLRIRYHWWDAPTPCNTTGGDEAEDYSVIVVEASTATCTDGIQNGDETGIDCGGLYCEPCNATGNIVFVDINDIVVNTTSNWEFFKIEIGDNRDYGAWVSGGELSLVTYNKDIVCETGTNYVSFLGEGIDIGKASNFTPENHSYTIFSSSYDTWKGKSGYVGFTFSINGEVHYGWFYLTVAIDGLSYTIKEYAYNSIAGAPIRTGRNYTAINESCGLEMHAYPNPYTKYATIDLSKLQKAPVEICVYDMYGKQINRQFYKASPTKFVLGEKTKTSGYYIVKIHSKSRSEVFMIVKK</sequence>
<comment type="caution">
    <text evidence="12">The sequence shown here is derived from an EMBL/GenBank/DDBJ whole genome shotgun (WGS) entry which is preliminary data.</text>
</comment>
<feature type="domain" description="Secretion system C-terminal sorting" evidence="10">
    <location>
        <begin position="963"/>
        <end position="1029"/>
    </location>
</feature>
<dbReference type="GO" id="GO:0008237">
    <property type="term" value="F:metallopeptidase activity"/>
    <property type="evidence" value="ECO:0007669"/>
    <property type="project" value="UniProtKB-KW"/>
</dbReference>
<comment type="similarity">
    <text evidence="1">Belongs to the peptidase M43B family.</text>
</comment>
<dbReference type="EMBL" id="JBHULX010000001">
    <property type="protein sequence ID" value="MFD2589554.1"/>
    <property type="molecule type" value="Genomic_DNA"/>
</dbReference>
<keyword evidence="6" id="KW-0862">Zinc</keyword>
<keyword evidence="13" id="KW-1185">Reference proteome</keyword>
<evidence type="ECO:0000256" key="7">
    <source>
        <dbReference type="ARBA" id="ARBA00023049"/>
    </source>
</evidence>
<keyword evidence="3" id="KW-0479">Metal-binding</keyword>
<accession>A0ABW5N5X6</accession>
<evidence type="ECO:0000256" key="4">
    <source>
        <dbReference type="ARBA" id="ARBA00022729"/>
    </source>
</evidence>
<keyword evidence="7 12" id="KW-0482">Metalloprotease</keyword>
<dbReference type="InterPro" id="IPR045474">
    <property type="entry name" value="GEVED"/>
</dbReference>
<evidence type="ECO:0000259" key="11">
    <source>
        <dbReference type="Pfam" id="PF20009"/>
    </source>
</evidence>
<dbReference type="RefSeq" id="WP_378258175.1">
    <property type="nucleotide sequence ID" value="NZ_JBHSJV010000001.1"/>
</dbReference>
<protein>
    <submittedName>
        <fullName evidence="12">M43 family zinc metalloprotease</fullName>
    </submittedName>
</protein>
<dbReference type="Pfam" id="PF18962">
    <property type="entry name" value="Por_Secre_tail"/>
    <property type="match status" value="1"/>
</dbReference>
<keyword evidence="5" id="KW-0378">Hydrolase</keyword>
<keyword evidence="8" id="KW-1015">Disulfide bond</keyword>
<dbReference type="NCBIfam" id="TIGR04183">
    <property type="entry name" value="Por_Secre_tail"/>
    <property type="match status" value="1"/>
</dbReference>
<dbReference type="Gene3D" id="3.40.390.10">
    <property type="entry name" value="Collagenase (Catalytic Domain)"/>
    <property type="match status" value="1"/>
</dbReference>
<dbReference type="PANTHER" id="PTHR47466:SF1">
    <property type="entry name" value="METALLOPROTEASE MEP1 (AFU_ORTHOLOGUE AFUA_1G07730)-RELATED"/>
    <property type="match status" value="1"/>
</dbReference>
<evidence type="ECO:0000259" key="9">
    <source>
        <dbReference type="Pfam" id="PF05572"/>
    </source>
</evidence>
<evidence type="ECO:0000256" key="3">
    <source>
        <dbReference type="ARBA" id="ARBA00022723"/>
    </source>
</evidence>
<evidence type="ECO:0000256" key="1">
    <source>
        <dbReference type="ARBA" id="ARBA00008721"/>
    </source>
</evidence>
<dbReference type="Pfam" id="PF05572">
    <property type="entry name" value="Peptidase_M43"/>
    <property type="match status" value="1"/>
</dbReference>
<dbReference type="InterPro" id="IPR024079">
    <property type="entry name" value="MetalloPept_cat_dom_sf"/>
</dbReference>
<proteinExistence type="inferred from homology"/>
<name>A0ABW5N5X6_9FLAO</name>
<dbReference type="Proteomes" id="UP001597459">
    <property type="component" value="Unassembled WGS sequence"/>
</dbReference>
<feature type="domain" description="GEVED" evidence="11">
    <location>
        <begin position="697"/>
        <end position="769"/>
    </location>
</feature>
<dbReference type="Pfam" id="PF20009">
    <property type="entry name" value="GEVED"/>
    <property type="match status" value="1"/>
</dbReference>
<keyword evidence="4" id="KW-0732">Signal</keyword>
<gene>
    <name evidence="12" type="ORF">ACFSTE_01845</name>
</gene>
<organism evidence="12 13">
    <name type="scientific">Aquimarina hainanensis</name>
    <dbReference type="NCBI Taxonomy" id="1578017"/>
    <lineage>
        <taxon>Bacteria</taxon>
        <taxon>Pseudomonadati</taxon>
        <taxon>Bacteroidota</taxon>
        <taxon>Flavobacteriia</taxon>
        <taxon>Flavobacteriales</taxon>
        <taxon>Flavobacteriaceae</taxon>
        <taxon>Aquimarina</taxon>
    </lineage>
</organism>